<dbReference type="InterPro" id="IPR001298">
    <property type="entry name" value="Filamin/ABP280_rpt"/>
</dbReference>
<dbReference type="CDD" id="cd19756">
    <property type="entry name" value="Bbox2"/>
    <property type="match status" value="1"/>
</dbReference>
<dbReference type="InterPro" id="IPR001841">
    <property type="entry name" value="Znf_RING"/>
</dbReference>
<feature type="domain" description="B box-type" evidence="10">
    <location>
        <begin position="165"/>
        <end position="208"/>
    </location>
</feature>
<feature type="domain" description="RING-type" evidence="9">
    <location>
        <begin position="27"/>
        <end position="71"/>
    </location>
</feature>
<dbReference type="OrthoDB" id="252722at2759"/>
<accession>A0A914AR23</accession>
<reference evidence="11" key="1">
    <citation type="submission" date="2022-11" db="UniProtKB">
        <authorList>
            <consortium name="EnsemblMetazoa"/>
        </authorList>
    </citation>
    <scope>IDENTIFICATION</scope>
</reference>
<dbReference type="InterPro" id="IPR011042">
    <property type="entry name" value="6-blade_b-propeller_TolB-like"/>
</dbReference>
<dbReference type="SMART" id="SM00557">
    <property type="entry name" value="IG_FLMN"/>
    <property type="match status" value="2"/>
</dbReference>
<dbReference type="InterPro" id="IPR014756">
    <property type="entry name" value="Ig_E-set"/>
</dbReference>
<dbReference type="SUPFAM" id="SSF101898">
    <property type="entry name" value="NHL repeat"/>
    <property type="match status" value="1"/>
</dbReference>
<keyword evidence="2" id="KW-0479">Metal-binding</keyword>
<dbReference type="SUPFAM" id="SSF57845">
    <property type="entry name" value="B-box zinc-binding domain"/>
    <property type="match status" value="1"/>
</dbReference>
<feature type="repeat" description="Filamin" evidence="7">
    <location>
        <begin position="428"/>
        <end position="486"/>
    </location>
</feature>
<keyword evidence="12" id="KW-1185">Reference proteome</keyword>
<dbReference type="GO" id="GO:0005654">
    <property type="term" value="C:nucleoplasm"/>
    <property type="evidence" value="ECO:0007669"/>
    <property type="project" value="TreeGrafter"/>
</dbReference>
<dbReference type="Gene3D" id="3.30.40.10">
    <property type="entry name" value="Zinc/RING finger domain, C3HC4 (zinc finger)"/>
    <property type="match status" value="1"/>
</dbReference>
<dbReference type="InterPro" id="IPR013083">
    <property type="entry name" value="Znf_RING/FYVE/PHD"/>
</dbReference>
<dbReference type="InterPro" id="IPR017868">
    <property type="entry name" value="Filamin/ABP280_repeat-like"/>
</dbReference>
<evidence type="ECO:0000256" key="4">
    <source>
        <dbReference type="ARBA" id="ARBA00022771"/>
    </source>
</evidence>
<dbReference type="OMA" id="KCEHTIV"/>
<dbReference type="PANTHER" id="PTHR25462">
    <property type="entry name" value="BONUS, ISOFORM C-RELATED"/>
    <property type="match status" value="1"/>
</dbReference>
<dbReference type="GO" id="GO:0008270">
    <property type="term" value="F:zinc ion binding"/>
    <property type="evidence" value="ECO:0007669"/>
    <property type="project" value="UniProtKB-KW"/>
</dbReference>
<sequence>MAAEEKMLSGRPADMARETLITDLLTCQLCFNRYDDANTAAKCLPCQHGFCVDCLGRFTRGKPKFTCPVCRRDTTVPEGGVQALPDNFIARRLKEVEHLLLGPQDVTRPHLRCGSCIADGGPAVSVCSHAECVTFLCQNCDQAHRTMRKFDDHVVHSIEDLQKRPEILTCKEHRQKPLSLYCDEESCQKVICLSCKAAAHSSHRVVDLDKKSLEVKGELQSLAAVVESKKTSTHHISGQLQTEINRTSELFDERSAQVSAFFDDLHELLKKRHDAVIGELKKRCFDMTRHNRHLADRAESLASQFDSACQFAERACNIGNPVDVLNKRAQVISRLHELIALDLDTILPFHPTGDTSFLSFDEDRDLLISDFERLLPRLGRLNASGGIATVSSKVDFVERAASPLYAKIVHRVRITSEDPSCSFDNLSGCLYSYLQSPDGTTRECSDVEQCGESFEFEFKPLEAGPHQLNISLSGVPIKDSPFLVNIEETPPLTSNTDDQSPPASDIKMITDVTWPDAFVKCEHTIVVKFSGLVSPQFRSDVTARFFMPDSLQASHDPKTLSAEVNNHQYTEAQVMTTGEIANYRVVYTPPVAGKLIMSVFMDGQPIANSPFVINVNPLHPDSTIVSSHLLGKCPPGTAVLDMPYSLTLQTCDHHGNGLTSGGYNITAGVTTSSSQEPKRPDAVKDNQDGSYTVTVAPRAPEPLIVNFKICGYPLTSGMPLVIPVQDSLPFEDPPDGYKNPSGMAVDINRKTVYIAGTVRAGCHIHQLKTDGSFMSAKTINLSLQLLKKRQLDLAVTQDGSLLVLVPYFKRVVTCDFDGKILNRWSCSEDNRKPVSITLSGADHVIVGDGDSHKLFIHQRKGEIVVRIQLPEGALSAGTHNVCVDSTHDDILVVTHSEPYQILRYTINENLVCTIDLTAKITEQAMAAEATPEGALILSLPRSILVLAFTPDRKDIAVVKEFKTDHAYTRLAVIGDECFVAFDPAAKHLAKYSYYHGPLNQLDFLTICHV</sequence>
<dbReference type="PANTHER" id="PTHR25462:SF296">
    <property type="entry name" value="MEIOTIC P26, ISOFORM F"/>
    <property type="match status" value="1"/>
</dbReference>
<name>A0A914AR23_PATMI</name>
<dbReference type="InterPro" id="IPR047153">
    <property type="entry name" value="TRIM45/56/19-like"/>
</dbReference>
<feature type="compositionally biased region" description="Basic and acidic residues" evidence="8">
    <location>
        <begin position="676"/>
        <end position="687"/>
    </location>
</feature>
<dbReference type="EnsemblMetazoa" id="XM_038210289.1">
    <property type="protein sequence ID" value="XP_038066217.1"/>
    <property type="gene ID" value="LOC119736251"/>
</dbReference>
<keyword evidence="3" id="KW-0677">Repeat</keyword>
<evidence type="ECO:0000256" key="7">
    <source>
        <dbReference type="PROSITE-ProRule" id="PRU00087"/>
    </source>
</evidence>
<evidence type="ECO:0000313" key="11">
    <source>
        <dbReference type="EnsemblMetazoa" id="XP_038066217.1"/>
    </source>
</evidence>
<dbReference type="Gene3D" id="3.30.160.60">
    <property type="entry name" value="Classic Zinc Finger"/>
    <property type="match status" value="1"/>
</dbReference>
<evidence type="ECO:0000256" key="2">
    <source>
        <dbReference type="ARBA" id="ARBA00022723"/>
    </source>
</evidence>
<evidence type="ECO:0000259" key="9">
    <source>
        <dbReference type="PROSITE" id="PS50089"/>
    </source>
</evidence>
<dbReference type="PROSITE" id="PS50194">
    <property type="entry name" value="FILAMIN_REPEAT"/>
    <property type="match status" value="3"/>
</dbReference>
<dbReference type="RefSeq" id="XP_038066217.1">
    <property type="nucleotide sequence ID" value="XM_038210289.1"/>
</dbReference>
<dbReference type="InterPro" id="IPR013783">
    <property type="entry name" value="Ig-like_fold"/>
</dbReference>
<dbReference type="PROSITE" id="PS50119">
    <property type="entry name" value="ZF_BBOX"/>
    <property type="match status" value="1"/>
</dbReference>
<comment type="similarity">
    <text evidence="1">Belongs to the TRIM/RBCC family.</text>
</comment>
<feature type="region of interest" description="Disordered" evidence="8">
    <location>
        <begin position="669"/>
        <end position="688"/>
    </location>
</feature>
<dbReference type="PROSITE" id="PS50089">
    <property type="entry name" value="ZF_RING_2"/>
    <property type="match status" value="1"/>
</dbReference>
<evidence type="ECO:0000313" key="12">
    <source>
        <dbReference type="Proteomes" id="UP000887568"/>
    </source>
</evidence>
<dbReference type="Pfam" id="PF00643">
    <property type="entry name" value="zf-B_box"/>
    <property type="match status" value="1"/>
</dbReference>
<dbReference type="AlphaFoldDB" id="A0A914AR23"/>
<dbReference type="InterPro" id="IPR000315">
    <property type="entry name" value="Znf_B-box"/>
</dbReference>
<dbReference type="SMART" id="SM00336">
    <property type="entry name" value="BBOX"/>
    <property type="match status" value="2"/>
</dbReference>
<dbReference type="PROSITE" id="PS00518">
    <property type="entry name" value="ZF_RING_1"/>
    <property type="match status" value="1"/>
</dbReference>
<evidence type="ECO:0000259" key="10">
    <source>
        <dbReference type="PROSITE" id="PS50119"/>
    </source>
</evidence>
<dbReference type="Pfam" id="PF13639">
    <property type="entry name" value="zf-RING_2"/>
    <property type="match status" value="1"/>
</dbReference>
<evidence type="ECO:0000256" key="6">
    <source>
        <dbReference type="PROSITE-ProRule" id="PRU00024"/>
    </source>
</evidence>
<feature type="repeat" description="Filamin" evidence="7">
    <location>
        <begin position="615"/>
        <end position="724"/>
    </location>
</feature>
<dbReference type="GeneID" id="119736251"/>
<proteinExistence type="inferred from homology"/>
<feature type="repeat" description="Filamin" evidence="7">
    <location>
        <begin position="531"/>
        <end position="615"/>
    </location>
</feature>
<dbReference type="Proteomes" id="UP000887568">
    <property type="component" value="Unplaced"/>
</dbReference>
<evidence type="ECO:0000256" key="3">
    <source>
        <dbReference type="ARBA" id="ARBA00022737"/>
    </source>
</evidence>
<dbReference type="SUPFAM" id="SSF57850">
    <property type="entry name" value="RING/U-box"/>
    <property type="match status" value="1"/>
</dbReference>
<evidence type="ECO:0000256" key="5">
    <source>
        <dbReference type="ARBA" id="ARBA00022833"/>
    </source>
</evidence>
<dbReference type="Gene3D" id="2.120.10.30">
    <property type="entry name" value="TolB, C-terminal domain"/>
    <property type="match status" value="1"/>
</dbReference>
<dbReference type="Gene3D" id="2.60.40.10">
    <property type="entry name" value="Immunoglobulins"/>
    <property type="match status" value="3"/>
</dbReference>
<evidence type="ECO:0000256" key="1">
    <source>
        <dbReference type="ARBA" id="ARBA00008518"/>
    </source>
</evidence>
<dbReference type="SMART" id="SM00184">
    <property type="entry name" value="RING"/>
    <property type="match status" value="1"/>
</dbReference>
<keyword evidence="5" id="KW-0862">Zinc</keyword>
<keyword evidence="4 6" id="KW-0863">Zinc-finger</keyword>
<dbReference type="SUPFAM" id="SSF81296">
    <property type="entry name" value="E set domains"/>
    <property type="match status" value="3"/>
</dbReference>
<dbReference type="GO" id="GO:0061630">
    <property type="term" value="F:ubiquitin protein ligase activity"/>
    <property type="evidence" value="ECO:0007669"/>
    <property type="project" value="TreeGrafter"/>
</dbReference>
<protein>
    <submittedName>
        <fullName evidence="11">Uncharacterized protein</fullName>
    </submittedName>
</protein>
<evidence type="ECO:0000256" key="8">
    <source>
        <dbReference type="SAM" id="MobiDB-lite"/>
    </source>
</evidence>
<organism evidence="11 12">
    <name type="scientific">Patiria miniata</name>
    <name type="common">Bat star</name>
    <name type="synonym">Asterina miniata</name>
    <dbReference type="NCBI Taxonomy" id="46514"/>
    <lineage>
        <taxon>Eukaryota</taxon>
        <taxon>Metazoa</taxon>
        <taxon>Echinodermata</taxon>
        <taxon>Eleutherozoa</taxon>
        <taxon>Asterozoa</taxon>
        <taxon>Asteroidea</taxon>
        <taxon>Valvatacea</taxon>
        <taxon>Valvatida</taxon>
        <taxon>Asterinidae</taxon>
        <taxon>Patiria</taxon>
    </lineage>
</organism>
<dbReference type="InterPro" id="IPR017907">
    <property type="entry name" value="Znf_RING_CS"/>
</dbReference>